<sequence>MFEQWLNSNFTHSLLLSPLMGIVFGALFAGLTKSADNQTPRTIIKTREVYKERVIYRNGNRSKSNNDDGGIVIAAGVGLLFIIWQYAVWAVEVHQYLSFTLFGVLSFCLTTTVISLFKGQFTSNEWWVYILFPLAFLSLSVYLLGEVKSRFDPELTPLAKEAGVYKFYFKSLSDYGRTFMITHVLGVACLTVLILTTTFVGVHYLSLMNQRTGGVMQGFWSFMVRATEVVSGRKGTVLSTFFGVLSFLLINEHIARWTSQ</sequence>
<name>A0ABV2BPG1_9GAMM</name>
<dbReference type="EMBL" id="JBEVCJ010000001">
    <property type="protein sequence ID" value="MET1253820.1"/>
    <property type="molecule type" value="Genomic_DNA"/>
</dbReference>
<protein>
    <submittedName>
        <fullName evidence="1">Uncharacterized protein</fullName>
    </submittedName>
</protein>
<comment type="caution">
    <text evidence="1">The sequence shown here is derived from an EMBL/GenBank/DDBJ whole genome shotgun (WGS) entry which is preliminary data.</text>
</comment>
<reference evidence="1 2" key="1">
    <citation type="submission" date="2024-06" db="EMBL/GenBank/DDBJ databases">
        <authorList>
            <person name="Li F."/>
        </authorList>
    </citation>
    <scope>NUCLEOTIDE SEQUENCE [LARGE SCALE GENOMIC DNA]</scope>
    <source>
        <strain evidence="1 2">GXAS 311</strain>
    </source>
</reference>
<evidence type="ECO:0000313" key="1">
    <source>
        <dbReference type="EMBL" id="MET1253820.1"/>
    </source>
</evidence>
<keyword evidence="2" id="KW-1185">Reference proteome</keyword>
<accession>A0ABV2BPG1</accession>
<dbReference type="Proteomes" id="UP001548189">
    <property type="component" value="Unassembled WGS sequence"/>
</dbReference>
<proteinExistence type="predicted"/>
<gene>
    <name evidence="1" type="ORF">ABVT43_01660</name>
</gene>
<evidence type="ECO:0000313" key="2">
    <source>
        <dbReference type="Proteomes" id="UP001548189"/>
    </source>
</evidence>
<organism evidence="1 2">
    <name type="scientific">Aliikangiella maris</name>
    <dbReference type="NCBI Taxonomy" id="3162458"/>
    <lineage>
        <taxon>Bacteria</taxon>
        <taxon>Pseudomonadati</taxon>
        <taxon>Pseudomonadota</taxon>
        <taxon>Gammaproteobacteria</taxon>
        <taxon>Oceanospirillales</taxon>
        <taxon>Pleioneaceae</taxon>
        <taxon>Aliikangiella</taxon>
    </lineage>
</organism>